<organism evidence="2 3">
    <name type="scientific">Treponema ruminis</name>
    <dbReference type="NCBI Taxonomy" id="744515"/>
    <lineage>
        <taxon>Bacteria</taxon>
        <taxon>Pseudomonadati</taxon>
        <taxon>Spirochaetota</taxon>
        <taxon>Spirochaetia</taxon>
        <taxon>Spirochaetales</taxon>
        <taxon>Treponemataceae</taxon>
        <taxon>Treponema</taxon>
    </lineage>
</organism>
<accession>A0A7W8GB09</accession>
<evidence type="ECO:0000313" key="3">
    <source>
        <dbReference type="Proteomes" id="UP000518887"/>
    </source>
</evidence>
<keyword evidence="1" id="KW-0732">Signal</keyword>
<protein>
    <submittedName>
        <fullName evidence="2">Uncharacterized protein</fullName>
    </submittedName>
</protein>
<name>A0A7W8GB09_9SPIR</name>
<comment type="caution">
    <text evidence="2">The sequence shown here is derived from an EMBL/GenBank/DDBJ whole genome shotgun (WGS) entry which is preliminary data.</text>
</comment>
<dbReference type="AlphaFoldDB" id="A0A7W8GB09"/>
<gene>
    <name evidence="2" type="ORF">HNP76_002519</name>
</gene>
<evidence type="ECO:0000313" key="2">
    <source>
        <dbReference type="EMBL" id="MBB5227123.1"/>
    </source>
</evidence>
<feature type="signal peptide" evidence="1">
    <location>
        <begin position="1"/>
        <end position="23"/>
    </location>
</feature>
<sequence length="289" mass="31707">MKKSFFLAILCSLLIANSSFLNAQVASASEALPARKVGSDDMLPLLADDILEGDYEIEVESSSSMFRIVQSVLHVKDGKMSARLTMSGKGYSKLFLGTAEEASDSKGEGEILPLSLEQIEGPVAFEIPVSALNSSIKCAAFSKKKGKWYDREILFDASSLPSEKLLVSPKIEQIKLKDGNYLVKAELTGGSGRAKITSPVKVSVKGGRAFAILEWSSPNFDYMKVNHERFDADSKILEQGGNSTFKIPVYAFDKKVPVTADTVAMSKAHEIHYWLEFDSKSAKKTRKKF</sequence>
<proteinExistence type="predicted"/>
<feature type="chain" id="PRO_5031529504" evidence="1">
    <location>
        <begin position="24"/>
        <end position="289"/>
    </location>
</feature>
<evidence type="ECO:0000256" key="1">
    <source>
        <dbReference type="SAM" id="SignalP"/>
    </source>
</evidence>
<dbReference type="RefSeq" id="WP_184661047.1">
    <property type="nucleotide sequence ID" value="NZ_JACHFQ010000008.1"/>
</dbReference>
<keyword evidence="3" id="KW-1185">Reference proteome</keyword>
<dbReference type="EMBL" id="JACHFQ010000008">
    <property type="protein sequence ID" value="MBB5227123.1"/>
    <property type="molecule type" value="Genomic_DNA"/>
</dbReference>
<reference evidence="2 3" key="1">
    <citation type="submission" date="2020-08" db="EMBL/GenBank/DDBJ databases">
        <title>Genomic Encyclopedia of Type Strains, Phase IV (KMG-IV): sequencing the most valuable type-strain genomes for metagenomic binning, comparative biology and taxonomic classification.</title>
        <authorList>
            <person name="Goeker M."/>
        </authorList>
    </citation>
    <scope>NUCLEOTIDE SEQUENCE [LARGE SCALE GENOMIC DNA]</scope>
    <source>
        <strain evidence="2 3">DSM 103462</strain>
    </source>
</reference>
<dbReference type="Proteomes" id="UP000518887">
    <property type="component" value="Unassembled WGS sequence"/>
</dbReference>